<protein>
    <submittedName>
        <fullName evidence="1">Uncharacterized protein</fullName>
    </submittedName>
</protein>
<keyword evidence="2" id="KW-1185">Reference proteome</keyword>
<reference evidence="1" key="2">
    <citation type="submission" date="2018-08" db="UniProtKB">
        <authorList>
            <consortium name="EnsemblPlants"/>
        </authorList>
    </citation>
    <scope>IDENTIFICATION</scope>
    <source>
        <strain evidence="1">Yugu1</strain>
    </source>
</reference>
<reference evidence="2" key="1">
    <citation type="journal article" date="2012" name="Nat. Biotechnol.">
        <title>Reference genome sequence of the model plant Setaria.</title>
        <authorList>
            <person name="Bennetzen J.L."/>
            <person name="Schmutz J."/>
            <person name="Wang H."/>
            <person name="Percifield R."/>
            <person name="Hawkins J."/>
            <person name="Pontaroli A.C."/>
            <person name="Estep M."/>
            <person name="Feng L."/>
            <person name="Vaughn J.N."/>
            <person name="Grimwood J."/>
            <person name="Jenkins J."/>
            <person name="Barry K."/>
            <person name="Lindquist E."/>
            <person name="Hellsten U."/>
            <person name="Deshpande S."/>
            <person name="Wang X."/>
            <person name="Wu X."/>
            <person name="Mitros T."/>
            <person name="Triplett J."/>
            <person name="Yang X."/>
            <person name="Ye C.Y."/>
            <person name="Mauro-Herrera M."/>
            <person name="Wang L."/>
            <person name="Li P."/>
            <person name="Sharma M."/>
            <person name="Sharma R."/>
            <person name="Ronald P.C."/>
            <person name="Panaud O."/>
            <person name="Kellogg E.A."/>
            <person name="Brutnell T.P."/>
            <person name="Doust A.N."/>
            <person name="Tuskan G.A."/>
            <person name="Rokhsar D."/>
            <person name="Devos K.M."/>
        </authorList>
    </citation>
    <scope>NUCLEOTIDE SEQUENCE [LARGE SCALE GENOMIC DNA]</scope>
    <source>
        <strain evidence="2">cv. Yugu1</strain>
    </source>
</reference>
<sequence length="60" mass="6628">MHIGRLRRGVAHILVVQAANSVQSLVQEGSFRNTRIGCDNAELLHKSPHHGALLKVHQEP</sequence>
<dbReference type="HOGENOM" id="CLU_2946059_0_0_1"/>
<evidence type="ECO:0000313" key="2">
    <source>
        <dbReference type="Proteomes" id="UP000004995"/>
    </source>
</evidence>
<proteinExistence type="predicted"/>
<dbReference type="AlphaFoldDB" id="K3Y4I7"/>
<dbReference type="Proteomes" id="UP000004995">
    <property type="component" value="Unassembled WGS sequence"/>
</dbReference>
<dbReference type="EMBL" id="AGNK02002604">
    <property type="status" value="NOT_ANNOTATED_CDS"/>
    <property type="molecule type" value="Genomic_DNA"/>
</dbReference>
<name>K3Y4I7_SETIT</name>
<dbReference type="Gramene" id="KQL11354">
    <property type="protein sequence ID" value="KQL11354"/>
    <property type="gene ID" value="SETIT_009125mg"/>
</dbReference>
<dbReference type="EnsemblPlants" id="KQL11354">
    <property type="protein sequence ID" value="KQL11354"/>
    <property type="gene ID" value="SETIT_009125mg"/>
</dbReference>
<accession>K3Y4I7</accession>
<evidence type="ECO:0000313" key="1">
    <source>
        <dbReference type="EnsemblPlants" id="KQL11354"/>
    </source>
</evidence>
<organism evidence="1 2">
    <name type="scientific">Setaria italica</name>
    <name type="common">Foxtail millet</name>
    <name type="synonym">Panicum italicum</name>
    <dbReference type="NCBI Taxonomy" id="4555"/>
    <lineage>
        <taxon>Eukaryota</taxon>
        <taxon>Viridiplantae</taxon>
        <taxon>Streptophyta</taxon>
        <taxon>Embryophyta</taxon>
        <taxon>Tracheophyta</taxon>
        <taxon>Spermatophyta</taxon>
        <taxon>Magnoliopsida</taxon>
        <taxon>Liliopsida</taxon>
        <taxon>Poales</taxon>
        <taxon>Poaceae</taxon>
        <taxon>PACMAD clade</taxon>
        <taxon>Panicoideae</taxon>
        <taxon>Panicodae</taxon>
        <taxon>Paniceae</taxon>
        <taxon>Cenchrinae</taxon>
        <taxon>Setaria</taxon>
    </lineage>
</organism>
<dbReference type="InParanoid" id="K3Y4I7"/>